<evidence type="ECO:0000313" key="2">
    <source>
        <dbReference type="EMBL" id="TCS96573.1"/>
    </source>
</evidence>
<dbReference type="SMART" id="SM00195">
    <property type="entry name" value="DSPc"/>
    <property type="match status" value="1"/>
</dbReference>
<dbReference type="InterPro" id="IPR000340">
    <property type="entry name" value="Dual-sp_phosphatase_cat-dom"/>
</dbReference>
<comment type="caution">
    <text evidence="2">The sequence shown here is derived from an EMBL/GenBank/DDBJ whole genome shotgun (WGS) entry which is preliminary data.</text>
</comment>
<dbReference type="OrthoDB" id="2381843at2"/>
<dbReference type="AlphaFoldDB" id="A0A4R3L9S7"/>
<dbReference type="Gene3D" id="3.90.190.10">
    <property type="entry name" value="Protein tyrosine phosphatase superfamily"/>
    <property type="match status" value="1"/>
</dbReference>
<dbReference type="InterPro" id="IPR000387">
    <property type="entry name" value="Tyr_Pase_dom"/>
</dbReference>
<evidence type="ECO:0000313" key="3">
    <source>
        <dbReference type="Proteomes" id="UP000294937"/>
    </source>
</evidence>
<dbReference type="PROSITE" id="PS50056">
    <property type="entry name" value="TYR_PHOSPHATASE_2"/>
    <property type="match status" value="1"/>
</dbReference>
<name>A0A4R3L9S7_9BACL</name>
<reference evidence="2 3" key="1">
    <citation type="submission" date="2019-03" db="EMBL/GenBank/DDBJ databases">
        <title>Genomic Encyclopedia of Type Strains, Phase IV (KMG-IV): sequencing the most valuable type-strain genomes for metagenomic binning, comparative biology and taxonomic classification.</title>
        <authorList>
            <person name="Goeker M."/>
        </authorList>
    </citation>
    <scope>NUCLEOTIDE SEQUENCE [LARGE SCALE GENOMIC DNA]</scope>
    <source>
        <strain evidence="2 3">DSM 45707</strain>
    </source>
</reference>
<dbReference type="InterPro" id="IPR029021">
    <property type="entry name" value="Prot-tyrosine_phosphatase-like"/>
</dbReference>
<proteinExistence type="predicted"/>
<dbReference type="Pfam" id="PF00782">
    <property type="entry name" value="DSPc"/>
    <property type="match status" value="1"/>
</dbReference>
<evidence type="ECO:0000259" key="1">
    <source>
        <dbReference type="PROSITE" id="PS50056"/>
    </source>
</evidence>
<dbReference type="Proteomes" id="UP000294937">
    <property type="component" value="Unassembled WGS sequence"/>
</dbReference>
<protein>
    <submittedName>
        <fullName evidence="2">Protein-tyrosine phosphatase</fullName>
    </submittedName>
</protein>
<dbReference type="EMBL" id="SMAG01000001">
    <property type="protein sequence ID" value="TCS96573.1"/>
    <property type="molecule type" value="Genomic_DNA"/>
</dbReference>
<organism evidence="2 3">
    <name type="scientific">Hazenella coriacea</name>
    <dbReference type="NCBI Taxonomy" id="1179467"/>
    <lineage>
        <taxon>Bacteria</taxon>
        <taxon>Bacillati</taxon>
        <taxon>Bacillota</taxon>
        <taxon>Bacilli</taxon>
        <taxon>Bacillales</taxon>
        <taxon>Thermoactinomycetaceae</taxon>
        <taxon>Hazenella</taxon>
    </lineage>
</organism>
<gene>
    <name evidence="2" type="ORF">EDD58_101208</name>
</gene>
<dbReference type="RefSeq" id="WP_131922974.1">
    <property type="nucleotide sequence ID" value="NZ_SMAG01000001.1"/>
</dbReference>
<keyword evidence="3" id="KW-1185">Reference proteome</keyword>
<dbReference type="SUPFAM" id="SSF52799">
    <property type="entry name" value="(Phosphotyrosine protein) phosphatases II"/>
    <property type="match status" value="1"/>
</dbReference>
<accession>A0A4R3L9S7</accession>
<dbReference type="InterPro" id="IPR020422">
    <property type="entry name" value="TYR_PHOSPHATASE_DUAL_dom"/>
</dbReference>
<sequence>MSIIEMIPDQLYASGRIRQKDWAYIDRHIDAIINLRLIPDQPPFSHHPILLIWAPLMMWPAPSLQWLVQLMNQMNTLIDSGYRVLAHCHLGMHRLGFVLTAYYMQRFKLTCSEALAAVRTKKRNVDPPVYFLELLREYEKYLGIQSHKKKND</sequence>
<feature type="domain" description="Tyrosine specific protein phosphatases" evidence="1">
    <location>
        <begin position="65"/>
        <end position="125"/>
    </location>
</feature>